<dbReference type="InterPro" id="IPR027417">
    <property type="entry name" value="P-loop_NTPase"/>
</dbReference>
<name>A0A1W2DKM8_9BACT</name>
<dbReference type="InterPro" id="IPR041095">
    <property type="entry name" value="EFG_II"/>
</dbReference>
<evidence type="ECO:0000256" key="3">
    <source>
        <dbReference type="ARBA" id="ARBA00023134"/>
    </source>
</evidence>
<gene>
    <name evidence="5" type="ORF">SAMN02746065_11867</name>
</gene>
<dbReference type="PROSITE" id="PS51722">
    <property type="entry name" value="G_TR_2"/>
    <property type="match status" value="1"/>
</dbReference>
<feature type="domain" description="Tr-type G" evidence="4">
    <location>
        <begin position="3"/>
        <end position="251"/>
    </location>
</feature>
<dbReference type="SMART" id="SM00889">
    <property type="entry name" value="EFG_IV"/>
    <property type="match status" value="1"/>
</dbReference>
<organism evidence="5 6">
    <name type="scientific">Desulfocicer vacuolatum DSM 3385</name>
    <dbReference type="NCBI Taxonomy" id="1121400"/>
    <lineage>
        <taxon>Bacteria</taxon>
        <taxon>Pseudomonadati</taxon>
        <taxon>Thermodesulfobacteriota</taxon>
        <taxon>Desulfobacteria</taxon>
        <taxon>Desulfobacterales</taxon>
        <taxon>Desulfobacteraceae</taxon>
        <taxon>Desulfocicer</taxon>
    </lineage>
</organism>
<dbReference type="GO" id="GO:0006412">
    <property type="term" value="P:translation"/>
    <property type="evidence" value="ECO:0007669"/>
    <property type="project" value="UniProtKB-KW"/>
</dbReference>
<dbReference type="Gene3D" id="3.40.50.300">
    <property type="entry name" value="P-loop containing nucleotide triphosphate hydrolases"/>
    <property type="match status" value="1"/>
</dbReference>
<dbReference type="SUPFAM" id="SSF52540">
    <property type="entry name" value="P-loop containing nucleoside triphosphate hydrolases"/>
    <property type="match status" value="1"/>
</dbReference>
<dbReference type="Pfam" id="PF03764">
    <property type="entry name" value="EFG_IV"/>
    <property type="match status" value="1"/>
</dbReference>
<evidence type="ECO:0000259" key="4">
    <source>
        <dbReference type="PROSITE" id="PS51722"/>
    </source>
</evidence>
<dbReference type="SUPFAM" id="SSF50447">
    <property type="entry name" value="Translation proteins"/>
    <property type="match status" value="1"/>
</dbReference>
<evidence type="ECO:0000313" key="5">
    <source>
        <dbReference type="EMBL" id="SMC98035.1"/>
    </source>
</evidence>
<dbReference type="InterPro" id="IPR035647">
    <property type="entry name" value="EFG_III/V"/>
</dbReference>
<proteinExistence type="predicted"/>
<dbReference type="SUPFAM" id="SSF54980">
    <property type="entry name" value="EF-G C-terminal domain-like"/>
    <property type="match status" value="2"/>
</dbReference>
<dbReference type="Proteomes" id="UP000192418">
    <property type="component" value="Unassembled WGS sequence"/>
</dbReference>
<dbReference type="InterPro" id="IPR000640">
    <property type="entry name" value="EFG_V-like"/>
</dbReference>
<keyword evidence="1" id="KW-0547">Nucleotide-binding</keyword>
<dbReference type="AlphaFoldDB" id="A0A1W2DKM8"/>
<dbReference type="Pfam" id="PF00009">
    <property type="entry name" value="GTP_EFTU"/>
    <property type="match status" value="1"/>
</dbReference>
<sequence length="657" mass="72892">MNNKILNIGIVAHVDAGKTTLTEQLLFQSGAIKKPGSVDKGSTITDNLDLEKQRGITIQNSCVSFHWKNTKINLIDTPGHIDFSAEVDRAMSVLDGVVLLLSAVDGVQAHSLNLWENIKELGIPVLIFINKIDRAGANGEQVFADLQKEFNIKAFCLNIPENGCAVQSCFHCDVDIPLMDQSYENLADLDDAVLENYLEGTLSTYPSLDETIQEMILSRAIIPVHFGIAKEGTGIPELADSICRLTSKNGVINDDATPSARIFKLEHHARFGKLAHIRVCSGTMQSKTGLYCERLKRDIKINQLLQNSTGKLEVVNTLSCNDIGIVAISEAVIAGDALGRGIKKEPHDSIAQSVLSVMVEACDDKDYQELARALHILNIEDPDLDFSWDKKEKEFFLKILGPMQIEILHHMLKERFNIEVDIKPPRVMYKETVVEKARAIVRYTMPKPCWAVMTFEVSPGKLNSGVVFESLVGVDDISQKYQNEVERAIPWALEQGIKGWPVTDIGIRLIAGEEHTVHSNPGDFLLATPMGIMNALKNAGTRLLEPFYVFDIKAPRDLLGAIINDLNTMKADVGLPRFDGHFFFLKGTVPVAEAMDYSIKFNACCSGKGRLKLKIGGYRPCETTGEKIREFKGINPLDTSQWILHNRGALKSNDRIR</sequence>
<dbReference type="InterPro" id="IPR005517">
    <property type="entry name" value="Transl_elong_EFG/EF2_IV"/>
</dbReference>
<dbReference type="RefSeq" id="WP_084070521.1">
    <property type="nucleotide sequence ID" value="NZ_FWXY01000018.1"/>
</dbReference>
<dbReference type="Pfam" id="PF00679">
    <property type="entry name" value="EFG_C"/>
    <property type="match status" value="1"/>
</dbReference>
<evidence type="ECO:0000313" key="6">
    <source>
        <dbReference type="Proteomes" id="UP000192418"/>
    </source>
</evidence>
<dbReference type="Gene3D" id="3.30.70.240">
    <property type="match status" value="1"/>
</dbReference>
<dbReference type="GO" id="GO:0005525">
    <property type="term" value="F:GTP binding"/>
    <property type="evidence" value="ECO:0007669"/>
    <property type="project" value="UniProtKB-KW"/>
</dbReference>
<accession>A0A1W2DKM8</accession>
<dbReference type="InterPro" id="IPR009000">
    <property type="entry name" value="Transl_B-barrel_sf"/>
</dbReference>
<dbReference type="GO" id="GO:0003924">
    <property type="term" value="F:GTPase activity"/>
    <property type="evidence" value="ECO:0007669"/>
    <property type="project" value="InterPro"/>
</dbReference>
<dbReference type="PANTHER" id="PTHR43261:SF1">
    <property type="entry name" value="RIBOSOME-RELEASING FACTOR 2, MITOCHONDRIAL"/>
    <property type="match status" value="1"/>
</dbReference>
<dbReference type="PRINTS" id="PR00315">
    <property type="entry name" value="ELONGATNFCT"/>
</dbReference>
<dbReference type="PRINTS" id="PR01037">
    <property type="entry name" value="TCRTETOQM"/>
</dbReference>
<dbReference type="Gene3D" id="3.30.70.870">
    <property type="entry name" value="Elongation Factor G (Translational Gtpase), domain 3"/>
    <property type="match status" value="1"/>
</dbReference>
<keyword evidence="2" id="KW-0648">Protein biosynthesis</keyword>
<protein>
    <submittedName>
        <fullName evidence="5">Ribosomal protection tetracycline resistance protein</fullName>
    </submittedName>
</protein>
<dbReference type="Pfam" id="PF14492">
    <property type="entry name" value="EFG_III"/>
    <property type="match status" value="1"/>
</dbReference>
<dbReference type="GO" id="GO:0032790">
    <property type="term" value="P:ribosome disassembly"/>
    <property type="evidence" value="ECO:0007669"/>
    <property type="project" value="TreeGrafter"/>
</dbReference>
<dbReference type="InterPro" id="IPR014721">
    <property type="entry name" value="Ribsml_uS5_D2-typ_fold_subgr"/>
</dbReference>
<dbReference type="STRING" id="1121400.SAMN02746065_11867"/>
<dbReference type="NCBIfam" id="TIGR00231">
    <property type="entry name" value="small_GTP"/>
    <property type="match status" value="1"/>
</dbReference>
<evidence type="ECO:0000256" key="1">
    <source>
        <dbReference type="ARBA" id="ARBA00022741"/>
    </source>
</evidence>
<dbReference type="Gene3D" id="2.40.30.10">
    <property type="entry name" value="Translation factors"/>
    <property type="match status" value="1"/>
</dbReference>
<evidence type="ECO:0000256" key="2">
    <source>
        <dbReference type="ARBA" id="ARBA00022917"/>
    </source>
</evidence>
<dbReference type="PROSITE" id="PS00301">
    <property type="entry name" value="G_TR_1"/>
    <property type="match status" value="1"/>
</dbReference>
<dbReference type="PANTHER" id="PTHR43261">
    <property type="entry name" value="TRANSLATION ELONGATION FACTOR G-RELATED"/>
    <property type="match status" value="1"/>
</dbReference>
<dbReference type="InterPro" id="IPR020568">
    <property type="entry name" value="Ribosomal_Su5_D2-typ_SF"/>
</dbReference>
<dbReference type="OrthoDB" id="9760518at2"/>
<dbReference type="InterPro" id="IPR000795">
    <property type="entry name" value="T_Tr_GTP-bd_dom"/>
</dbReference>
<keyword evidence="3" id="KW-0342">GTP-binding</keyword>
<dbReference type="InterPro" id="IPR005225">
    <property type="entry name" value="Small_GTP-bd"/>
</dbReference>
<dbReference type="InterPro" id="IPR031157">
    <property type="entry name" value="G_TR_CS"/>
</dbReference>
<reference evidence="5 6" key="1">
    <citation type="submission" date="2017-04" db="EMBL/GenBank/DDBJ databases">
        <authorList>
            <person name="Afonso C.L."/>
            <person name="Miller P.J."/>
            <person name="Scott M.A."/>
            <person name="Spackman E."/>
            <person name="Goraichik I."/>
            <person name="Dimitrov K.M."/>
            <person name="Suarez D.L."/>
            <person name="Swayne D.E."/>
        </authorList>
    </citation>
    <scope>NUCLEOTIDE SEQUENCE [LARGE SCALE GENOMIC DNA]</scope>
    <source>
        <strain evidence="5 6">DSM 3385</strain>
    </source>
</reference>
<dbReference type="Gene3D" id="3.30.230.10">
    <property type="match status" value="1"/>
</dbReference>
<dbReference type="EMBL" id="FWXY01000018">
    <property type="protein sequence ID" value="SMC98035.1"/>
    <property type="molecule type" value="Genomic_DNA"/>
</dbReference>
<keyword evidence="6" id="KW-1185">Reference proteome</keyword>
<dbReference type="SUPFAM" id="SSF54211">
    <property type="entry name" value="Ribosomal protein S5 domain 2-like"/>
    <property type="match status" value="1"/>
</dbReference>